<dbReference type="PANTHER" id="PTHR45527:SF1">
    <property type="entry name" value="FATTY ACID SYNTHASE"/>
    <property type="match status" value="1"/>
</dbReference>
<comment type="caution">
    <text evidence="4">The sequence shown here is derived from an EMBL/GenBank/DDBJ whole genome shotgun (WGS) entry which is preliminary data.</text>
</comment>
<dbReference type="InterPro" id="IPR036736">
    <property type="entry name" value="ACP-like_sf"/>
</dbReference>
<evidence type="ECO:0000313" key="5">
    <source>
        <dbReference type="Proteomes" id="UP001553161"/>
    </source>
</evidence>
<dbReference type="InterPro" id="IPR014729">
    <property type="entry name" value="Rossmann-like_a/b/a_fold"/>
</dbReference>
<accession>A0ABV3L5X6</accession>
<dbReference type="Pfam" id="PF00550">
    <property type="entry name" value="PP-binding"/>
    <property type="match status" value="1"/>
</dbReference>
<dbReference type="EMBL" id="JBFBVU010000009">
    <property type="protein sequence ID" value="MEV8466974.1"/>
    <property type="molecule type" value="Genomic_DNA"/>
</dbReference>
<dbReference type="Gene3D" id="1.10.1200.10">
    <property type="entry name" value="ACP-like"/>
    <property type="match status" value="1"/>
</dbReference>
<gene>
    <name evidence="4" type="ORF">AB0T83_09305</name>
</gene>
<evidence type="ECO:0000259" key="3">
    <source>
        <dbReference type="PROSITE" id="PS50075"/>
    </source>
</evidence>
<sequence length="1388" mass="148592">MTEPEATAIPLTQSQALIWTGQSLAPESPLYNMVWRIGLRGALDPDRFAAAWAQVVAGADMLRARFEDRQGQPVQTVTQSVSALSFLDLSGDADPRQAADNWIASDAATPVDLTQSTWRSRLLKLGDTDWIWYLNQHHIATDGAAGAVLLRRLGVAYTQADLPNPPQFADHARALAEAAPLDPAIRAFWDAQAEGHRRPMTSPYGATRQPGQPASQRLRLDFGADRSARLRACLANPRFAAISRDLGAFALWAALYAGWLHRITGDTVIRIGAPFHNRLTPAQQDTVGLFIEMLPLSVEVQAGDTLETLYDRCLSAAIDYLRHARPGTGTPETVVLFNAVLNFMPVQIPPLPGLATDVQWLHAGAHDGAHDLRLHVYDFNATGTYTVEMDVNTALLDALARKAAAAQFLSLIDAALADPARPLEQIALTDRRDSILTGGDGPASPASVLDAIAAHESSAAPAVICGDTSLSHAELAKLSDRYASALAALGVSPDRPVAVCARRSLRLPAAVLGVLKAGGCFVPLAADTPPDRVAAILGRLKPAAIIADAAGRDLLPPDTAPLLALEAELSEGTSGPGPGSLAYVIFTSGSTGTPKGVEVAHDAFARYIDWAARSHGPQGPTDMPLCSALGFDLTLTSLFVPLVTGGAIHVYPETPGGTDLAILEVFAQDAVDVVKLTPAHLALAVAQGTPVARISTLIIGGENLTTALCRKARARLGAHLTLANEYGPTEAVVGCMLHRFDPATDTGANVPIGQPADGMTIAILDKGGNPVPAGVVGEIHIGGNRLARGYYRDPDQTAAVFRPDPFDTGPMLYASGDLARLRSDGTVDYLGRADQQLKLSGVRIEPAEVEAALLSHDAVSAAHVMAWTPGTGKAARCTRCGLSDTVPNVTLDPEGICDICRAFEGIRDAAQAYFDTPEGLQAELMRARARKTGKYDAIMLLSGGKDSAYALYRLADLTRDVLVLTLDNGFLSEGAKDNIRRMTADLGLEHRFLTTPAMNEIFRDSLQRFSNVCQGCFKTIYALALKVARDEGIPAIVTGLSRGQFFETRLTPDLFRGRTPSRAEIEAVVLRARKAYHGMDDSVARLLGTHEFLDEEVLEDIRFVDLYRYIDVPVSEIYRFLDAHAPWVRPGDTGRSTNCLINDLGIHVHSRREGYHNYALPYAWDVRLGHKTRDEALRELDDDIDPAKAEAMLAQIGLEEGALPPRRGGLVAYVAGDVSPAELRAHLAARLPREMMPRHLVILPALPLTTNGKVDRAALPRPDPVLSTPDSAREPAETATERALLEIYQRMLGREDFGVTDNFYDIGGESIAAIQIALAAAEAGLAVGSTAVFEHQTIRALAQAVDGAAPVPTAPKKTPDRAPLIDLGAEDLAALGRVRTRKARADTP</sequence>
<dbReference type="CDD" id="cd05930">
    <property type="entry name" value="A_NRPS"/>
    <property type="match status" value="1"/>
</dbReference>
<feature type="domain" description="Carrier" evidence="3">
    <location>
        <begin position="1275"/>
        <end position="1349"/>
    </location>
</feature>
<dbReference type="InterPro" id="IPR018317">
    <property type="entry name" value="QueC"/>
</dbReference>
<keyword evidence="1" id="KW-0671">Queuosine biosynthesis</keyword>
<dbReference type="Gene3D" id="3.30.300.30">
    <property type="match status" value="2"/>
</dbReference>
<dbReference type="Pfam" id="PF00501">
    <property type="entry name" value="AMP-binding"/>
    <property type="match status" value="1"/>
</dbReference>
<evidence type="ECO:0000256" key="2">
    <source>
        <dbReference type="SAM" id="MobiDB-lite"/>
    </source>
</evidence>
<dbReference type="InterPro" id="IPR042099">
    <property type="entry name" value="ANL_N_sf"/>
</dbReference>
<name>A0ABV3L5X6_9RHOB</name>
<dbReference type="SUPFAM" id="SSF52402">
    <property type="entry name" value="Adenine nucleotide alpha hydrolases-like"/>
    <property type="match status" value="1"/>
</dbReference>
<dbReference type="InterPro" id="IPR000873">
    <property type="entry name" value="AMP-dep_synth/lig_dom"/>
</dbReference>
<dbReference type="InterPro" id="IPR023213">
    <property type="entry name" value="CAT-like_dom_sf"/>
</dbReference>
<organism evidence="4 5">
    <name type="scientific">Meridianimarinicoccus marinus</name>
    <dbReference type="NCBI Taxonomy" id="3231483"/>
    <lineage>
        <taxon>Bacteria</taxon>
        <taxon>Pseudomonadati</taxon>
        <taxon>Pseudomonadota</taxon>
        <taxon>Alphaproteobacteria</taxon>
        <taxon>Rhodobacterales</taxon>
        <taxon>Paracoccaceae</taxon>
        <taxon>Meridianimarinicoccus</taxon>
    </lineage>
</organism>
<dbReference type="Gene3D" id="3.30.559.30">
    <property type="entry name" value="Nonribosomal peptide synthetase, condensation domain"/>
    <property type="match status" value="1"/>
</dbReference>
<evidence type="ECO:0000313" key="4">
    <source>
        <dbReference type="EMBL" id="MEV8466974.1"/>
    </source>
</evidence>
<dbReference type="PROSITE" id="PS00455">
    <property type="entry name" value="AMP_BINDING"/>
    <property type="match status" value="1"/>
</dbReference>
<dbReference type="RefSeq" id="WP_366192764.1">
    <property type="nucleotide sequence ID" value="NZ_JBFBVU010000009.1"/>
</dbReference>
<reference evidence="4 5" key="1">
    <citation type="submission" date="2024-07" db="EMBL/GenBank/DDBJ databases">
        <authorList>
            <person name="Kang M."/>
        </authorList>
    </citation>
    <scope>NUCLEOTIDE SEQUENCE [LARGE SCALE GENOMIC DNA]</scope>
    <source>
        <strain evidence="4 5">DFM31</strain>
    </source>
</reference>
<dbReference type="Pfam" id="PF06508">
    <property type="entry name" value="QueC"/>
    <property type="match status" value="1"/>
</dbReference>
<dbReference type="InterPro" id="IPR020845">
    <property type="entry name" value="AMP-binding_CS"/>
</dbReference>
<protein>
    <submittedName>
        <fullName evidence="4">Amino acid adenylation domain-containing protein</fullName>
    </submittedName>
</protein>
<dbReference type="SUPFAM" id="SSF56801">
    <property type="entry name" value="Acetyl-CoA synthetase-like"/>
    <property type="match status" value="1"/>
</dbReference>
<dbReference type="PROSITE" id="PS50075">
    <property type="entry name" value="CARRIER"/>
    <property type="match status" value="1"/>
</dbReference>
<proteinExistence type="predicted"/>
<feature type="region of interest" description="Disordered" evidence="2">
    <location>
        <begin position="1254"/>
        <end position="1277"/>
    </location>
</feature>
<dbReference type="InterPro" id="IPR045851">
    <property type="entry name" value="AMP-bd_C_sf"/>
</dbReference>
<dbReference type="Pfam" id="PF00668">
    <property type="entry name" value="Condensation"/>
    <property type="match status" value="1"/>
</dbReference>
<keyword evidence="5" id="KW-1185">Reference proteome</keyword>
<dbReference type="PANTHER" id="PTHR45527">
    <property type="entry name" value="NONRIBOSOMAL PEPTIDE SYNTHETASE"/>
    <property type="match status" value="1"/>
</dbReference>
<dbReference type="Gene3D" id="3.30.559.10">
    <property type="entry name" value="Chloramphenicol acetyltransferase-like domain"/>
    <property type="match status" value="1"/>
</dbReference>
<dbReference type="InterPro" id="IPR010071">
    <property type="entry name" value="AA_adenyl_dom"/>
</dbReference>
<dbReference type="InterPro" id="IPR009081">
    <property type="entry name" value="PP-bd_ACP"/>
</dbReference>
<dbReference type="Proteomes" id="UP001553161">
    <property type="component" value="Unassembled WGS sequence"/>
</dbReference>
<dbReference type="Gene3D" id="3.40.50.620">
    <property type="entry name" value="HUPs"/>
    <property type="match status" value="1"/>
</dbReference>
<dbReference type="SUPFAM" id="SSF52777">
    <property type="entry name" value="CoA-dependent acyltransferases"/>
    <property type="match status" value="2"/>
</dbReference>
<dbReference type="Gene3D" id="3.40.50.12780">
    <property type="entry name" value="N-terminal domain of ligase-like"/>
    <property type="match status" value="1"/>
</dbReference>
<evidence type="ECO:0000256" key="1">
    <source>
        <dbReference type="ARBA" id="ARBA00022785"/>
    </source>
</evidence>
<dbReference type="NCBIfam" id="TIGR01733">
    <property type="entry name" value="AA-adenyl-dom"/>
    <property type="match status" value="1"/>
</dbReference>
<dbReference type="InterPro" id="IPR001242">
    <property type="entry name" value="Condensation_dom"/>
</dbReference>
<dbReference type="SUPFAM" id="SSF47336">
    <property type="entry name" value="ACP-like"/>
    <property type="match status" value="1"/>
</dbReference>